<comment type="caution">
    <text evidence="3">The sequence shown here is derived from an EMBL/GenBank/DDBJ whole genome shotgun (WGS) entry which is preliminary data.</text>
</comment>
<keyword evidence="1" id="KW-0677">Repeat</keyword>
<dbReference type="InterPro" id="IPR004341">
    <property type="entry name" value="CAT_RNA-bd_dom"/>
</dbReference>
<evidence type="ECO:0000259" key="2">
    <source>
        <dbReference type="PROSITE" id="PS51372"/>
    </source>
</evidence>
<dbReference type="GO" id="GO:0006355">
    <property type="term" value="P:regulation of DNA-templated transcription"/>
    <property type="evidence" value="ECO:0007669"/>
    <property type="project" value="InterPro"/>
</dbReference>
<dbReference type="AlphaFoldDB" id="A0A2S6FXB6"/>
<feature type="domain" description="PRD" evidence="2">
    <location>
        <begin position="175"/>
        <end position="281"/>
    </location>
</feature>
<organism evidence="3 4">
    <name type="scientific">Clostridium algidicarnis DSM 15099</name>
    <dbReference type="NCBI Taxonomy" id="1121295"/>
    <lineage>
        <taxon>Bacteria</taxon>
        <taxon>Bacillati</taxon>
        <taxon>Bacillota</taxon>
        <taxon>Clostridia</taxon>
        <taxon>Eubacteriales</taxon>
        <taxon>Clostridiaceae</taxon>
        <taxon>Clostridium</taxon>
    </lineage>
</organism>
<dbReference type="PROSITE" id="PS51372">
    <property type="entry name" value="PRD_2"/>
    <property type="match status" value="2"/>
</dbReference>
<name>A0A2S6FXB6_9CLOT</name>
<dbReference type="PANTHER" id="PTHR30185:SF16">
    <property type="entry name" value="PROTEIN GLCT"/>
    <property type="match status" value="1"/>
</dbReference>
<dbReference type="SUPFAM" id="SSF63520">
    <property type="entry name" value="PTS-regulatory domain, PRD"/>
    <property type="match status" value="2"/>
</dbReference>
<evidence type="ECO:0000313" key="4">
    <source>
        <dbReference type="Proteomes" id="UP000239863"/>
    </source>
</evidence>
<dbReference type="RefSeq" id="WP_104409838.1">
    <property type="nucleotide sequence ID" value="NZ_PTIS01000008.1"/>
</dbReference>
<dbReference type="InterPro" id="IPR011608">
    <property type="entry name" value="PRD"/>
</dbReference>
<reference evidence="3 4" key="1">
    <citation type="submission" date="2018-02" db="EMBL/GenBank/DDBJ databases">
        <title>Genomic Encyclopedia of Archaeal and Bacterial Type Strains, Phase II (KMG-II): from individual species to whole genera.</title>
        <authorList>
            <person name="Goeker M."/>
        </authorList>
    </citation>
    <scope>NUCLEOTIDE SEQUENCE [LARGE SCALE GENOMIC DNA]</scope>
    <source>
        <strain evidence="3 4">DSM 15099</strain>
    </source>
</reference>
<dbReference type="InterPro" id="IPR036650">
    <property type="entry name" value="CAT_RNA-bd_dom_sf"/>
</dbReference>
<dbReference type="Pfam" id="PF03123">
    <property type="entry name" value="CAT_RBD"/>
    <property type="match status" value="1"/>
</dbReference>
<dbReference type="Gene3D" id="1.10.1790.10">
    <property type="entry name" value="PRD domain"/>
    <property type="match status" value="2"/>
</dbReference>
<dbReference type="SMART" id="SM01061">
    <property type="entry name" value="CAT_RBD"/>
    <property type="match status" value="1"/>
</dbReference>
<dbReference type="InterPro" id="IPR036634">
    <property type="entry name" value="PRD_sf"/>
</dbReference>
<sequence length="281" mass="32306">MGRKMYKVLRPFNHNVVLCTKDNKECILIGKGIGFGIKSGDSIINVNNIEKEFFLVDNYNREKFQNLSNIVDENIIGITEEAIASISKKLHKELNEKIHITLPDHIGFALKRLESGIEIKNVLLHEIKFLYKGEFEAAQEVWETINNGLNVNLPEDEIGFIAMHIHASINNQDVSKSSIDTSIISDMITFIEENINIDLNKESLEYCRMLTHLRFALERSRNKINIKNILIESIKENYKETYDLASKLADMVYKDYNVKFPEGEIGYLTIHIQNILSSKNT</sequence>
<dbReference type="GO" id="GO:0003723">
    <property type="term" value="F:RNA binding"/>
    <property type="evidence" value="ECO:0007669"/>
    <property type="project" value="InterPro"/>
</dbReference>
<dbReference type="PANTHER" id="PTHR30185">
    <property type="entry name" value="CRYPTIC BETA-GLUCOSIDE BGL OPERON ANTITERMINATOR"/>
    <property type="match status" value="1"/>
</dbReference>
<dbReference type="OrthoDB" id="9813552at2"/>
<dbReference type="Proteomes" id="UP000239863">
    <property type="component" value="Unassembled WGS sequence"/>
</dbReference>
<protein>
    <submittedName>
        <fullName evidence="3">BglG family transcriptional antiterminator</fullName>
    </submittedName>
</protein>
<dbReference type="STRING" id="37659.GCA_000703125_00438"/>
<feature type="domain" description="PRD" evidence="2">
    <location>
        <begin position="70"/>
        <end position="174"/>
    </location>
</feature>
<accession>A0A2S6FXB6</accession>
<dbReference type="InterPro" id="IPR050661">
    <property type="entry name" value="BglG_antiterminators"/>
</dbReference>
<gene>
    <name evidence="3" type="ORF">BD821_1081</name>
</gene>
<evidence type="ECO:0000313" key="3">
    <source>
        <dbReference type="EMBL" id="PPK48242.1"/>
    </source>
</evidence>
<dbReference type="Gene3D" id="2.30.24.10">
    <property type="entry name" value="CAT RNA-binding domain"/>
    <property type="match status" value="1"/>
</dbReference>
<evidence type="ECO:0000256" key="1">
    <source>
        <dbReference type="ARBA" id="ARBA00022737"/>
    </source>
</evidence>
<dbReference type="Pfam" id="PF00874">
    <property type="entry name" value="PRD"/>
    <property type="match status" value="2"/>
</dbReference>
<proteinExistence type="predicted"/>
<dbReference type="SUPFAM" id="SSF50151">
    <property type="entry name" value="SacY-like RNA-binding domain"/>
    <property type="match status" value="1"/>
</dbReference>
<dbReference type="EMBL" id="PTIS01000008">
    <property type="protein sequence ID" value="PPK48242.1"/>
    <property type="molecule type" value="Genomic_DNA"/>
</dbReference>